<name>A0ABX7Y2L3_9ACTN</name>
<sequence length="225" mass="24020">MRKFTGLLLAATAVAGLVSCGASVEQVRKDAAERLDGMVFIDDKDQVRSKLEAAKSVDEVTSVIDAAAVEDQAAADKYWPCAEQAVAKLNSGVTWTAASSTTDGSKLVWAALALRPDGVASMEVTDKGVNVAHEPLKGAVWIEKLAGKVTGWSSDATELVSKRRVIGEKKPRFDGPGSCEFQFNLTLTTSAATEAVQVRMEYYKTSYQPGLIIDGAAFRDLESGR</sequence>
<dbReference type="Proteomes" id="UP000678513">
    <property type="component" value="Chromosome"/>
</dbReference>
<reference evidence="1 2" key="1">
    <citation type="submission" date="2021-03" db="EMBL/GenBank/DDBJ databases">
        <title>Human Oral Microbial Genomes.</title>
        <authorList>
            <person name="Johnston C.D."/>
            <person name="Chen T."/>
            <person name="Dewhirst F.E."/>
        </authorList>
    </citation>
    <scope>NUCLEOTIDE SEQUENCE [LARGE SCALE GENOMIC DNA]</scope>
    <source>
        <strain evidence="1 2">DSMZ 100122</strain>
    </source>
</reference>
<proteinExistence type="predicted"/>
<evidence type="ECO:0008006" key="3">
    <source>
        <dbReference type="Google" id="ProtNLM"/>
    </source>
</evidence>
<evidence type="ECO:0000313" key="1">
    <source>
        <dbReference type="EMBL" id="QUC07405.1"/>
    </source>
</evidence>
<protein>
    <recommendedName>
        <fullName evidence="3">Lipoprotein</fullName>
    </recommendedName>
</protein>
<dbReference type="EMBL" id="CP072384">
    <property type="protein sequence ID" value="QUC07405.1"/>
    <property type="molecule type" value="Genomic_DNA"/>
</dbReference>
<accession>A0ABX7Y2L3</accession>
<organism evidence="1 2">
    <name type="scientific">Arachnia rubra</name>
    <dbReference type="NCBI Taxonomy" id="1547448"/>
    <lineage>
        <taxon>Bacteria</taxon>
        <taxon>Bacillati</taxon>
        <taxon>Actinomycetota</taxon>
        <taxon>Actinomycetes</taxon>
        <taxon>Propionibacteriales</taxon>
        <taxon>Propionibacteriaceae</taxon>
        <taxon>Arachnia</taxon>
    </lineage>
</organism>
<dbReference type="PROSITE" id="PS51257">
    <property type="entry name" value="PROKAR_LIPOPROTEIN"/>
    <property type="match status" value="1"/>
</dbReference>
<keyword evidence="2" id="KW-1185">Reference proteome</keyword>
<gene>
    <name evidence="1" type="ORF">J5A65_10725</name>
</gene>
<dbReference type="RefSeq" id="WP_212321838.1">
    <property type="nucleotide sequence ID" value="NZ_AP024463.1"/>
</dbReference>
<evidence type="ECO:0000313" key="2">
    <source>
        <dbReference type="Proteomes" id="UP000678513"/>
    </source>
</evidence>